<evidence type="ECO:0000256" key="3">
    <source>
        <dbReference type="ARBA" id="ARBA00006372"/>
    </source>
</evidence>
<organism evidence="14">
    <name type="scientific">Simian immunodeficiency virus</name>
    <name type="common">SIV</name>
    <dbReference type="NCBI Taxonomy" id="11723"/>
    <lineage>
        <taxon>Viruses</taxon>
        <taxon>Riboviria</taxon>
        <taxon>Pararnavirae</taxon>
        <taxon>Artverviricota</taxon>
        <taxon>Revtraviricetes</taxon>
        <taxon>Ortervirales</taxon>
        <taxon>Retroviridae</taxon>
        <taxon>Orthoretrovirinae</taxon>
        <taxon>Lentivirus</taxon>
        <taxon>Lentivirus simimdef</taxon>
    </lineage>
</organism>
<evidence type="ECO:0000256" key="9">
    <source>
        <dbReference type="ARBA" id="ARBA00022844"/>
    </source>
</evidence>
<evidence type="ECO:0000256" key="2">
    <source>
        <dbReference type="ARBA" id="ARBA00004501"/>
    </source>
</evidence>
<comment type="subcellular location">
    <subcellularLocation>
        <location evidence="2 13">Host cell membrane</location>
        <topology evidence="2 13">Peripheral membrane protein</topology>
        <orientation evidence="2 13">Cytoplasmic side</orientation>
    </subcellularLocation>
    <subcellularLocation>
        <location evidence="13">Host cytoplasm</location>
    </subcellularLocation>
    <subcellularLocation>
        <location evidence="1 13">Virion</location>
    </subcellularLocation>
    <text evidence="13">In the cytoplasm, seems to colocalize with intermediate filament vimentin. A fraction is associated with the cytoplasmic side of cellular membranes, presumably via the interaction with Pr55Gag precursor.</text>
</comment>
<name>Q87773_SIV</name>
<evidence type="ECO:0000256" key="10">
    <source>
        <dbReference type="ARBA" id="ARBA00022870"/>
    </source>
</evidence>
<evidence type="ECO:0000256" key="8">
    <source>
        <dbReference type="ARBA" id="ARBA00022843"/>
    </source>
</evidence>
<evidence type="ECO:0000256" key="12">
    <source>
        <dbReference type="ARBA" id="ARBA00023200"/>
    </source>
</evidence>
<keyword evidence="5" id="KW-0597">Phosphoprotein</keyword>
<evidence type="ECO:0000256" key="5">
    <source>
        <dbReference type="ARBA" id="ARBA00022553"/>
    </source>
</evidence>
<keyword evidence="6" id="KW-0945">Host-virus interaction</keyword>
<keyword evidence="9" id="KW-0946">Virion</keyword>
<keyword evidence="12" id="KW-1035">Host cytoplasm</keyword>
<organismHost>
    <name type="scientific">Pan troglodytes</name>
    <name type="common">Chimpanzee</name>
    <dbReference type="NCBI Taxonomy" id="9598"/>
</organismHost>
<evidence type="ECO:0000256" key="13">
    <source>
        <dbReference type="RuleBase" id="RU003341"/>
    </source>
</evidence>
<keyword evidence="11" id="KW-0472">Membrane</keyword>
<keyword evidence="7" id="KW-0833">Ubl conjugation pathway</keyword>
<evidence type="ECO:0000256" key="11">
    <source>
        <dbReference type="ARBA" id="ARBA00023136"/>
    </source>
</evidence>
<keyword evidence="8" id="KW-0832">Ubl conjugation</keyword>
<dbReference type="InterPro" id="IPR000475">
    <property type="entry name" value="Vif"/>
</dbReference>
<evidence type="ECO:0000256" key="1">
    <source>
        <dbReference type="ARBA" id="ARBA00004328"/>
    </source>
</evidence>
<evidence type="ECO:0000256" key="7">
    <source>
        <dbReference type="ARBA" id="ARBA00022786"/>
    </source>
</evidence>
<keyword evidence="4" id="KW-1032">Host cell membrane</keyword>
<proteinExistence type="inferred from homology"/>
<dbReference type="Proteomes" id="UP000260290">
    <property type="component" value="Segment"/>
</dbReference>
<sequence length="221" mass="26309">MEKEWIVVPTWRMTPRQIDRLQHIIKTHKYKSKELEKATYKHHYQIEWQWYTYCQWTIPVGDGTIWITFYHNLAPERGWLHMQGIRIQYQWNQWNTDLTPAVADRLIHNFYFPCFTARAVNQAVRGELLTSHCWTPHTDQVPSLQYLALQVYLKDGGGFLQSLPACARNTMVLHSKKCRVDPKRDQCHCKGRTGSDRSIQAFYSSRNIWSLESILKRRGRD</sequence>
<accession>Q87773</accession>
<dbReference type="EMBL" id="L06042">
    <property type="protein sequence ID" value="AAA74708.1"/>
    <property type="molecule type" value="Genomic_RNA"/>
</dbReference>
<evidence type="ECO:0000256" key="6">
    <source>
        <dbReference type="ARBA" id="ARBA00022581"/>
    </source>
</evidence>
<evidence type="ECO:0000256" key="4">
    <source>
        <dbReference type="ARBA" id="ARBA00022511"/>
    </source>
</evidence>
<gene>
    <name evidence="14" type="primary">vif</name>
</gene>
<keyword evidence="10" id="KW-1043">Host membrane</keyword>
<comment type="similarity">
    <text evidence="3 13">Belongs to the primate lentivirus group Vif protein family.</text>
</comment>
<protein>
    <recommendedName>
        <fullName evidence="13">Virion infectivity factor</fullName>
    </recommendedName>
</protein>
<dbReference type="Pfam" id="PF00559">
    <property type="entry name" value="Vif"/>
    <property type="match status" value="1"/>
</dbReference>
<organismHost>
    <name type="scientific">Cercopithecidae</name>
    <name type="common">Old World monkeys</name>
    <dbReference type="NCBI Taxonomy" id="9527"/>
</organismHost>
<dbReference type="PRINTS" id="PR00349">
    <property type="entry name" value="VIRIONINFFCT"/>
</dbReference>
<dbReference type="GO" id="GO:0044423">
    <property type="term" value="C:virion component"/>
    <property type="evidence" value="ECO:0007669"/>
    <property type="project" value="UniProtKB-KW"/>
</dbReference>
<dbReference type="GO" id="GO:0030430">
    <property type="term" value="C:host cell cytoplasm"/>
    <property type="evidence" value="ECO:0007669"/>
    <property type="project" value="UniProtKB-SubCell"/>
</dbReference>
<reference evidence="14" key="1">
    <citation type="journal article" date="1993" name="J. Virol.">
        <title>A distinct African lentivirus from Sykes' monkeys.</title>
        <authorList>
            <person name="Hirsch V.M."/>
            <person name="Dapolito G.A."/>
            <person name="Goldstein S."/>
            <person name="McClure H."/>
            <person name="Emau P."/>
            <person name="Fultz P.N."/>
            <person name="Isahakia M."/>
            <person name="Lenroot R."/>
            <person name="Myers G."/>
            <person name="Johnson P.R."/>
        </authorList>
    </citation>
    <scope>NUCLEOTIDE SEQUENCE [LARGE SCALE GENOMIC DNA]</scope>
    <source>
        <strain evidence="14">Syk173/1.2</strain>
    </source>
</reference>
<dbReference type="GO" id="GO:0019058">
    <property type="term" value="P:viral life cycle"/>
    <property type="evidence" value="ECO:0007669"/>
    <property type="project" value="InterPro"/>
</dbReference>
<evidence type="ECO:0000313" key="14">
    <source>
        <dbReference type="EMBL" id="AAA74708.1"/>
    </source>
</evidence>
<dbReference type="GO" id="GO:0020002">
    <property type="term" value="C:host cell plasma membrane"/>
    <property type="evidence" value="ECO:0007669"/>
    <property type="project" value="UniProtKB-SubCell"/>
</dbReference>